<gene>
    <name evidence="3" type="ORF">KQ910_17985</name>
</gene>
<protein>
    <submittedName>
        <fullName evidence="3">SDR family oxidoreductase</fullName>
    </submittedName>
</protein>
<evidence type="ECO:0000313" key="3">
    <source>
        <dbReference type="EMBL" id="MBU8875669.1"/>
    </source>
</evidence>
<dbReference type="PANTHER" id="PTHR43669:SF8">
    <property type="entry name" value="SHORT-CHAIN TYPE DEHYDROGENASE_REDUCTASE-RELATED"/>
    <property type="match status" value="1"/>
</dbReference>
<dbReference type="CDD" id="cd05233">
    <property type="entry name" value="SDR_c"/>
    <property type="match status" value="1"/>
</dbReference>
<dbReference type="Proteomes" id="UP000727907">
    <property type="component" value="Unassembled WGS sequence"/>
</dbReference>
<comment type="similarity">
    <text evidence="1">Belongs to the short-chain dehydrogenases/reductases (SDR) family.</text>
</comment>
<reference evidence="3 4" key="1">
    <citation type="submission" date="2021-06" db="EMBL/GenBank/DDBJ databases">
        <authorList>
            <person name="Lee D.H."/>
        </authorList>
    </citation>
    <scope>NUCLEOTIDE SEQUENCE [LARGE SCALE GENOMIC DNA]</scope>
    <source>
        <strain evidence="3 4">MMS21-HV4-11</strain>
    </source>
</reference>
<organism evidence="3 4">
    <name type="scientific">Reyranella humidisoli</name>
    <dbReference type="NCBI Taxonomy" id="2849149"/>
    <lineage>
        <taxon>Bacteria</taxon>
        <taxon>Pseudomonadati</taxon>
        <taxon>Pseudomonadota</taxon>
        <taxon>Alphaproteobacteria</taxon>
        <taxon>Hyphomicrobiales</taxon>
        <taxon>Reyranellaceae</taxon>
        <taxon>Reyranella</taxon>
    </lineage>
</organism>
<name>A0ABS6IM52_9HYPH</name>
<comment type="caution">
    <text evidence="3">The sequence shown here is derived from an EMBL/GenBank/DDBJ whole genome shotgun (WGS) entry which is preliminary data.</text>
</comment>
<dbReference type="Pfam" id="PF13561">
    <property type="entry name" value="adh_short_C2"/>
    <property type="match status" value="1"/>
</dbReference>
<evidence type="ECO:0000313" key="4">
    <source>
        <dbReference type="Proteomes" id="UP000727907"/>
    </source>
</evidence>
<evidence type="ECO:0000256" key="2">
    <source>
        <dbReference type="ARBA" id="ARBA00023002"/>
    </source>
</evidence>
<dbReference type="InterPro" id="IPR002347">
    <property type="entry name" value="SDR_fam"/>
</dbReference>
<sequence length="255" mass="26377">MGRLDGKVAAVTGGASGIGEATVRRFVAEGASVAFCDRDGERGQRVAAELEASGAKVAFTQADVGTEAACLAFVNGAAQKFGRIDILVNNAGIRKYEKIDEASAASWNEILNVNLMSYAFCAKAAVPLMRRNKGGAIVNVASVRSVIAGGGNLQYDTTKAAIAGLTRALAADHSAEGIRVNAVGPGPIFTPFHQRRIEAAGETVEQYNAQAAQGTMLKRPGRPEEVAAAILFLASDDASYVTGALLFVDGGMTAL</sequence>
<evidence type="ECO:0000256" key="1">
    <source>
        <dbReference type="ARBA" id="ARBA00006484"/>
    </source>
</evidence>
<accession>A0ABS6IM52</accession>
<keyword evidence="2" id="KW-0560">Oxidoreductase</keyword>
<dbReference type="PANTHER" id="PTHR43669">
    <property type="entry name" value="5-KETO-D-GLUCONATE 5-REDUCTASE"/>
    <property type="match status" value="1"/>
</dbReference>
<dbReference type="NCBIfam" id="NF005559">
    <property type="entry name" value="PRK07231.1"/>
    <property type="match status" value="1"/>
</dbReference>
<keyword evidence="4" id="KW-1185">Reference proteome</keyword>
<proteinExistence type="inferred from homology"/>
<dbReference type="EMBL" id="JAHOPB010000001">
    <property type="protein sequence ID" value="MBU8875669.1"/>
    <property type="molecule type" value="Genomic_DNA"/>
</dbReference>